<dbReference type="Proteomes" id="UP000255517">
    <property type="component" value="Unassembled WGS sequence"/>
</dbReference>
<dbReference type="Gene3D" id="3.30.160.100">
    <property type="entry name" value="Ribosome hibernation promotion factor-like"/>
    <property type="match status" value="1"/>
</dbReference>
<keyword evidence="1 2" id="KW-0810">Translation regulation</keyword>
<evidence type="ECO:0000313" key="4">
    <source>
        <dbReference type="EMBL" id="SUB57609.1"/>
    </source>
</evidence>
<proteinExistence type="inferred from homology"/>
<dbReference type="STRING" id="1122949.GCA_000378725_01598"/>
<name>A0A379C676_9FIRM</name>
<dbReference type="RefSeq" id="WP_009345580.1">
    <property type="nucleotide sequence ID" value="NZ_CAMUOS010000015.1"/>
</dbReference>
<dbReference type="InterPro" id="IPR034694">
    <property type="entry name" value="HPF_long/plastid"/>
</dbReference>
<reference evidence="4 5" key="1">
    <citation type="submission" date="2018-06" db="EMBL/GenBank/DDBJ databases">
        <authorList>
            <consortium name="Pathogen Informatics"/>
            <person name="Doyle S."/>
        </authorList>
    </citation>
    <scope>NUCLEOTIDE SEQUENCE [LARGE SCALE GENOMIC DNA]</scope>
    <source>
        <strain evidence="4 5">NCTC13149</strain>
    </source>
</reference>
<gene>
    <name evidence="2" type="primary">hpf</name>
    <name evidence="4" type="ORF">NCTC13149_01454</name>
</gene>
<dbReference type="Gene3D" id="3.30.505.50">
    <property type="entry name" value="Sigma 54 modulation/S30EA ribosomal protein, C-terminal domain"/>
    <property type="match status" value="1"/>
</dbReference>
<evidence type="ECO:0000256" key="2">
    <source>
        <dbReference type="HAMAP-Rule" id="MF_00839"/>
    </source>
</evidence>
<dbReference type="InterPro" id="IPR003489">
    <property type="entry name" value="RHF/RaiA"/>
</dbReference>
<dbReference type="InterPro" id="IPR032528">
    <property type="entry name" value="Ribosom_S30AE_C"/>
</dbReference>
<organism evidence="4 5">
    <name type="scientific">Peptoniphilus lacrimalis</name>
    <dbReference type="NCBI Taxonomy" id="33031"/>
    <lineage>
        <taxon>Bacteria</taxon>
        <taxon>Bacillati</taxon>
        <taxon>Bacillota</taxon>
        <taxon>Tissierellia</taxon>
        <taxon>Tissierellales</taxon>
        <taxon>Peptoniphilaceae</taxon>
        <taxon>Peptoniphilus</taxon>
    </lineage>
</organism>
<sequence length="176" mass="20788">MLLELVGKNIDLKEGLKDQAQKKFSKLDKYFAEEVQARAVFSKQKNGQKVEVTIFLPGTILRAEETSQDMFVSIDKTVDKLERQVRKYKTRLKKRYQNNETIRFDNFDKEPAQKEEDKDIKKRKTFTLRPMHEDEAILQMELLNHNFFIFKNAENDKIEVSYKRSDGDYGIIEVDG</sequence>
<dbReference type="EMBL" id="UGSZ01000001">
    <property type="protein sequence ID" value="SUB57609.1"/>
    <property type="molecule type" value="Genomic_DNA"/>
</dbReference>
<dbReference type="PANTHER" id="PTHR33231:SF1">
    <property type="entry name" value="30S RIBOSOMAL PROTEIN"/>
    <property type="match status" value="1"/>
</dbReference>
<dbReference type="InterPro" id="IPR050574">
    <property type="entry name" value="HPF/YfiA_ribosome-assoc"/>
</dbReference>
<dbReference type="GO" id="GO:0022627">
    <property type="term" value="C:cytosolic small ribosomal subunit"/>
    <property type="evidence" value="ECO:0007669"/>
    <property type="project" value="TreeGrafter"/>
</dbReference>
<dbReference type="NCBIfam" id="TIGR00741">
    <property type="entry name" value="yfiA"/>
    <property type="match status" value="1"/>
</dbReference>
<comment type="similarity">
    <text evidence="2">Belongs to the HPF/YfiA ribosome-associated protein family. Long HPF subfamily.</text>
</comment>
<evidence type="ECO:0000256" key="1">
    <source>
        <dbReference type="ARBA" id="ARBA00022845"/>
    </source>
</evidence>
<dbReference type="SUPFAM" id="SSF69754">
    <property type="entry name" value="Ribosome binding protein Y (YfiA homologue)"/>
    <property type="match status" value="1"/>
</dbReference>
<dbReference type="HAMAP" id="MF_00839">
    <property type="entry name" value="HPF"/>
    <property type="match status" value="1"/>
</dbReference>
<dbReference type="AlphaFoldDB" id="A0A379C676"/>
<evidence type="ECO:0000313" key="5">
    <source>
        <dbReference type="Proteomes" id="UP000255517"/>
    </source>
</evidence>
<dbReference type="CDD" id="cd00552">
    <property type="entry name" value="RaiA"/>
    <property type="match status" value="1"/>
</dbReference>
<comment type="subunit">
    <text evidence="2">Interacts with 100S ribosomes.</text>
</comment>
<comment type="function">
    <text evidence="2">Required for dimerization of active 70S ribosomes into 100S ribosomes in stationary phase; 100S ribosomes are translationally inactive and sometimes present during exponential growth.</text>
</comment>
<dbReference type="GO" id="GO:0045900">
    <property type="term" value="P:negative regulation of translational elongation"/>
    <property type="evidence" value="ECO:0007669"/>
    <property type="project" value="TreeGrafter"/>
</dbReference>
<dbReference type="Pfam" id="PF16321">
    <property type="entry name" value="Ribosom_S30AE_C"/>
    <property type="match status" value="1"/>
</dbReference>
<keyword evidence="2" id="KW-0963">Cytoplasm</keyword>
<dbReference type="InterPro" id="IPR036567">
    <property type="entry name" value="RHF-like"/>
</dbReference>
<dbReference type="InterPro" id="IPR038416">
    <property type="entry name" value="Ribosom_S30AE_C_sf"/>
</dbReference>
<evidence type="ECO:0000259" key="3">
    <source>
        <dbReference type="Pfam" id="PF16321"/>
    </source>
</evidence>
<dbReference type="Pfam" id="PF02482">
    <property type="entry name" value="Ribosomal_S30AE"/>
    <property type="match status" value="1"/>
</dbReference>
<accession>A0A379C676</accession>
<dbReference type="GO" id="GO:0043024">
    <property type="term" value="F:ribosomal small subunit binding"/>
    <property type="evidence" value="ECO:0007669"/>
    <property type="project" value="TreeGrafter"/>
</dbReference>
<comment type="subcellular location">
    <subcellularLocation>
        <location evidence="2">Cytoplasm</location>
    </subcellularLocation>
</comment>
<dbReference type="OrthoDB" id="9794975at2"/>
<dbReference type="PANTHER" id="PTHR33231">
    <property type="entry name" value="30S RIBOSOMAL PROTEIN"/>
    <property type="match status" value="1"/>
</dbReference>
<protein>
    <recommendedName>
        <fullName evidence="2">Ribosome hibernation promoting factor</fullName>
        <shortName evidence="2">HPF</shortName>
    </recommendedName>
</protein>
<feature type="domain" description="Sigma 54 modulation/S30EA ribosomal protein C-terminal" evidence="3">
    <location>
        <begin position="116"/>
        <end position="171"/>
    </location>
</feature>